<organism evidence="1 2">
    <name type="scientific">Streptomyces goshikiensis</name>
    <dbReference type="NCBI Taxonomy" id="1942"/>
    <lineage>
        <taxon>Bacteria</taxon>
        <taxon>Bacillati</taxon>
        <taxon>Actinomycetota</taxon>
        <taxon>Actinomycetes</taxon>
        <taxon>Kitasatosporales</taxon>
        <taxon>Streptomycetaceae</taxon>
        <taxon>Streptomyces</taxon>
    </lineage>
</organism>
<proteinExistence type="predicted"/>
<protein>
    <submittedName>
        <fullName evidence="1">Lanthionine synthetase C family protein</fullName>
    </submittedName>
</protein>
<dbReference type="CDD" id="cd04793">
    <property type="entry name" value="LanC"/>
    <property type="match status" value="1"/>
</dbReference>
<dbReference type="SMART" id="SM01260">
    <property type="entry name" value="LANC_like"/>
    <property type="match status" value="1"/>
</dbReference>
<keyword evidence="2" id="KW-1185">Reference proteome</keyword>
<reference evidence="1" key="1">
    <citation type="submission" date="2022-10" db="EMBL/GenBank/DDBJ databases">
        <title>The complete genomes of actinobacterial strains from the NBC collection.</title>
        <authorList>
            <person name="Joergensen T.S."/>
            <person name="Alvarez Arevalo M."/>
            <person name="Sterndorff E.B."/>
            <person name="Faurdal D."/>
            <person name="Vuksanovic O."/>
            <person name="Mourched A.-S."/>
            <person name="Charusanti P."/>
            <person name="Shaw S."/>
            <person name="Blin K."/>
            <person name="Weber T."/>
        </authorList>
    </citation>
    <scope>NUCLEOTIDE SEQUENCE</scope>
    <source>
        <strain evidence="1">NBC_00283</strain>
    </source>
</reference>
<dbReference type="PRINTS" id="PR01950">
    <property type="entry name" value="LANCSUPER"/>
</dbReference>
<evidence type="ECO:0000313" key="1">
    <source>
        <dbReference type="EMBL" id="WUO44478.1"/>
    </source>
</evidence>
<dbReference type="InterPro" id="IPR033889">
    <property type="entry name" value="LanC"/>
</dbReference>
<dbReference type="Pfam" id="PF05147">
    <property type="entry name" value="LANC_like"/>
    <property type="match status" value="1"/>
</dbReference>
<evidence type="ECO:0000313" key="2">
    <source>
        <dbReference type="Proteomes" id="UP001432075"/>
    </source>
</evidence>
<dbReference type="PRINTS" id="PR01955">
    <property type="entry name" value="LANCFRANKIA"/>
</dbReference>
<dbReference type="InterPro" id="IPR007822">
    <property type="entry name" value="LANC-like"/>
</dbReference>
<dbReference type="Proteomes" id="UP001432075">
    <property type="component" value="Chromosome"/>
</dbReference>
<dbReference type="RefSeq" id="WP_328774915.1">
    <property type="nucleotide sequence ID" value="NZ_CP108057.1"/>
</dbReference>
<dbReference type="EMBL" id="CP108057">
    <property type="protein sequence ID" value="WUO44478.1"/>
    <property type="molecule type" value="Genomic_DNA"/>
</dbReference>
<dbReference type="SUPFAM" id="SSF158745">
    <property type="entry name" value="LanC-like"/>
    <property type="match status" value="1"/>
</dbReference>
<name>A0ABZ1RD59_9ACTN</name>
<dbReference type="Gene3D" id="1.50.10.20">
    <property type="match status" value="1"/>
</dbReference>
<sequence>MAYDVAERASDRGCIAEALCMSGHQTHHPETVRWLPCSVAEGDAGVAVLCSYLDKCRPGSGWDRIGHGFLAAGAQMAEQTTPLQPGLYSGLSGLAFAVVSLCRHGARYQRLLAALDDEVAPRASAMAWHLRSRRGGMSVSDFDLISGASGVAAQLLLRDPHRRLPELLSSLVWMTAPMEGAPRWATPPELMGDETMRRSFPSGNLNCGAAHGIPGPLSVMSLALRAGYAVPGQAEAVRGLADWLLAHRCDDQWGINWPTAIPLPASRETPAGRQPLPARSAWCYGSPGVARALWLAGEALDDNCLRQCAVEAVAAVMRRPVAARHIDSPTFCHGVAGLLQIVLRFANDTLLPFLTEAANQLVGQLLAAYEPDRPLGYASLEPGNHPVDRAGLLDGAAGTAMVLLAAATDVEPTWDRLFLLS</sequence>
<accession>A0ABZ1RD59</accession>
<gene>
    <name evidence="1" type="ORF">OHU17_00880</name>
</gene>